<evidence type="ECO:0000313" key="4">
    <source>
        <dbReference type="Proteomes" id="UP000768471"/>
    </source>
</evidence>
<dbReference type="RefSeq" id="WP_197903322.1">
    <property type="nucleotide sequence ID" value="NZ_JACSGR010000005.1"/>
</dbReference>
<name>A0ABS0NB19_9NEIS</name>
<evidence type="ECO:0000256" key="1">
    <source>
        <dbReference type="SAM" id="SignalP"/>
    </source>
</evidence>
<keyword evidence="1" id="KW-0732">Signal</keyword>
<feature type="chain" id="PRO_5045755280" evidence="1">
    <location>
        <begin position="22"/>
        <end position="99"/>
    </location>
</feature>
<evidence type="ECO:0000313" key="3">
    <source>
        <dbReference type="EMBL" id="MBH5329490.1"/>
    </source>
</evidence>
<dbReference type="EMBL" id="JACSGR010000005">
    <property type="protein sequence ID" value="MBH5329490.1"/>
    <property type="molecule type" value="Genomic_DNA"/>
</dbReference>
<sequence>MKIIYSSALLAALFAAAPAFADGDQLHYERNRQSYISHERAAQIAVSAVGGGQATEVEFDRSRTKPDHFDVDVRAADGRKHEVEIDAKTGSVLSNRLDD</sequence>
<dbReference type="Gene3D" id="3.10.450.40">
    <property type="match status" value="1"/>
</dbReference>
<protein>
    <submittedName>
        <fullName evidence="3">PepSY domain-containing protein</fullName>
    </submittedName>
</protein>
<reference evidence="3 4" key="1">
    <citation type="submission" date="2020-09" db="EMBL/GenBank/DDBJ databases">
        <title>Eikenella S3660 sp. nov., isolated from a throat swab.</title>
        <authorList>
            <person name="Buhl M."/>
        </authorList>
    </citation>
    <scope>NUCLEOTIDE SEQUENCE [LARGE SCALE GENOMIC DNA]</scope>
    <source>
        <strain evidence="3 4">S3360</strain>
    </source>
</reference>
<feature type="signal peptide" evidence="1">
    <location>
        <begin position="1"/>
        <end position="21"/>
    </location>
</feature>
<comment type="caution">
    <text evidence="3">The sequence shown here is derived from an EMBL/GenBank/DDBJ whole genome shotgun (WGS) entry which is preliminary data.</text>
</comment>
<keyword evidence="4" id="KW-1185">Reference proteome</keyword>
<dbReference type="Proteomes" id="UP000768471">
    <property type="component" value="Unassembled WGS sequence"/>
</dbReference>
<gene>
    <name evidence="3" type="ORF">H9Q10_07400</name>
</gene>
<dbReference type="Pfam" id="PF03413">
    <property type="entry name" value="PepSY"/>
    <property type="match status" value="1"/>
</dbReference>
<evidence type="ECO:0000259" key="2">
    <source>
        <dbReference type="Pfam" id="PF03413"/>
    </source>
</evidence>
<dbReference type="InterPro" id="IPR025711">
    <property type="entry name" value="PepSY"/>
</dbReference>
<organism evidence="3 4">
    <name type="scientific">Eikenella glucosivorans</name>
    <dbReference type="NCBI Taxonomy" id="2766967"/>
    <lineage>
        <taxon>Bacteria</taxon>
        <taxon>Pseudomonadati</taxon>
        <taxon>Pseudomonadota</taxon>
        <taxon>Betaproteobacteria</taxon>
        <taxon>Neisseriales</taxon>
        <taxon>Neisseriaceae</taxon>
        <taxon>Eikenella</taxon>
    </lineage>
</organism>
<proteinExistence type="predicted"/>
<accession>A0ABS0NB19</accession>
<feature type="domain" description="PepSY" evidence="2">
    <location>
        <begin position="36"/>
        <end position="94"/>
    </location>
</feature>